<dbReference type="PANTHER" id="PTHR47216">
    <property type="match status" value="1"/>
</dbReference>
<dbReference type="STRING" id="360105.CCV52592_1172"/>
<dbReference type="SMART" id="SM00195">
    <property type="entry name" value="DSPc"/>
    <property type="match status" value="1"/>
</dbReference>
<dbReference type="InterPro" id="IPR029021">
    <property type="entry name" value="Prot-tyrosine_phosphatase-like"/>
</dbReference>
<gene>
    <name evidence="3" type="ORF">CCV52592_1172</name>
</gene>
<keyword evidence="1" id="KW-0472">Membrane</keyword>
<dbReference type="OrthoDB" id="256494at2"/>
<dbReference type="InterPro" id="IPR000340">
    <property type="entry name" value="Dual-sp_phosphatase_cat-dom"/>
</dbReference>
<evidence type="ECO:0000313" key="4">
    <source>
        <dbReference type="Proteomes" id="UP000006380"/>
    </source>
</evidence>
<dbReference type="KEGG" id="ccv:CCV52592_1172"/>
<dbReference type="Gene3D" id="3.90.190.10">
    <property type="entry name" value="Protein tyrosine phosphatase superfamily"/>
    <property type="match status" value="1"/>
</dbReference>
<feature type="transmembrane region" description="Helical" evidence="1">
    <location>
        <begin position="151"/>
        <end position="170"/>
    </location>
</feature>
<dbReference type="HOGENOM" id="CLU_031173_0_0_7"/>
<dbReference type="InterPro" id="IPR000387">
    <property type="entry name" value="Tyr_Pase_dom"/>
</dbReference>
<dbReference type="InterPro" id="IPR020422">
    <property type="entry name" value="TYR_PHOSPHATASE_DUAL_dom"/>
</dbReference>
<feature type="transmembrane region" description="Helical" evidence="1">
    <location>
        <begin position="273"/>
        <end position="292"/>
    </location>
</feature>
<accession>A7GX04</accession>
<name>A7GX04_CAMC5</name>
<keyword evidence="1" id="KW-0812">Transmembrane</keyword>
<dbReference type="SUPFAM" id="SSF52799">
    <property type="entry name" value="(Phosphotyrosine protein) phosphatases II"/>
    <property type="match status" value="1"/>
</dbReference>
<feature type="transmembrane region" description="Helical" evidence="1">
    <location>
        <begin position="176"/>
        <end position="195"/>
    </location>
</feature>
<evidence type="ECO:0000259" key="2">
    <source>
        <dbReference type="PROSITE" id="PS50056"/>
    </source>
</evidence>
<dbReference type="Proteomes" id="UP000006380">
    <property type="component" value="Chromosome"/>
</dbReference>
<organism evidence="3 4">
    <name type="scientific">Campylobacter curvus (strain 525.92)</name>
    <dbReference type="NCBI Taxonomy" id="360105"/>
    <lineage>
        <taxon>Bacteria</taxon>
        <taxon>Pseudomonadati</taxon>
        <taxon>Campylobacterota</taxon>
        <taxon>Epsilonproteobacteria</taxon>
        <taxon>Campylobacterales</taxon>
        <taxon>Campylobacteraceae</taxon>
        <taxon>Campylobacter</taxon>
    </lineage>
</organism>
<dbReference type="CDD" id="cd03386">
    <property type="entry name" value="PAP2_Aur1_like"/>
    <property type="match status" value="1"/>
</dbReference>
<reference evidence="3" key="1">
    <citation type="submission" date="2016-07" db="EMBL/GenBank/DDBJ databases">
        <title>Comparative genomics of the Campylobacter concisus group.</title>
        <authorList>
            <person name="Miller W.G."/>
            <person name="Yee E."/>
            <person name="Chapman M.H."/>
            <person name="Huynh S."/>
            <person name="Bono J.L."/>
            <person name="On S.L.W."/>
            <person name="StLeger J."/>
            <person name="Foster G."/>
            <person name="Parker C.T."/>
        </authorList>
    </citation>
    <scope>NUCLEOTIDE SEQUENCE</scope>
    <source>
        <strain evidence="3">525.92</strain>
    </source>
</reference>
<dbReference type="Pfam" id="PF14378">
    <property type="entry name" value="PAP2_3"/>
    <property type="match status" value="1"/>
</dbReference>
<feature type="domain" description="Tyrosine specific protein phosphatases" evidence="2">
    <location>
        <begin position="350"/>
        <end position="418"/>
    </location>
</feature>
<dbReference type="EMBL" id="CP000767">
    <property type="protein sequence ID" value="EAU00950.1"/>
    <property type="molecule type" value="Genomic_DNA"/>
</dbReference>
<protein>
    <submittedName>
        <fullName evidence="3">Dual specificity phosphatase</fullName>
    </submittedName>
</protein>
<dbReference type="CDD" id="cd14527">
    <property type="entry name" value="DSP_bac"/>
    <property type="match status" value="1"/>
</dbReference>
<dbReference type="PROSITE" id="PS50056">
    <property type="entry name" value="TYR_PHOSPHATASE_2"/>
    <property type="match status" value="1"/>
</dbReference>
<dbReference type="Pfam" id="PF00782">
    <property type="entry name" value="DSPc"/>
    <property type="match status" value="1"/>
</dbReference>
<keyword evidence="4" id="KW-1185">Reference proteome</keyword>
<feature type="transmembrane region" description="Helical" evidence="1">
    <location>
        <begin position="81"/>
        <end position="101"/>
    </location>
</feature>
<dbReference type="PANTHER" id="PTHR47216:SF4">
    <property type="entry name" value="OS01G0859400 PROTEIN"/>
    <property type="match status" value="1"/>
</dbReference>
<sequence>MKWFLTRLCYLAVIAIFFYASYGFANYFAAMRQNVPEIFFSWERQIPFWAWSIVPYWSLNLLYGFGFLLCKSKAELKRYTLQLFLAQIIASAFFILTPLQISWQKPESSGFFGFLFDSLLAFDKPFNQAPSLHIILSVIVGSLYMSKARQIWLKCLLFAWFALIVVSVLTTFQHHFIDIPTGLLVGFLVLLFVPLDGEILKPKRNFVTPRHLKQALIYGFFAVLSLFVALAARGWVLWLVYLSASFFLVALAYLLFGCEIFRKGQNGRLQTAAKILLFPYLLVARINIFYWLRHNSLYDEILPGIYLGSIVAAPKFSAIFDLTAECEYRPRNAQIYENFALLDMTQPSLIELCSAAAKFNELASLGERTLVCCALGYGRSAVVLAAWLTRYKNFSVQEAIDLIKSSRKMAVIEGYEDLLQNFKKELKC</sequence>
<feature type="transmembrane region" description="Helical" evidence="1">
    <location>
        <begin position="215"/>
        <end position="232"/>
    </location>
</feature>
<keyword evidence="1" id="KW-1133">Transmembrane helix</keyword>
<proteinExistence type="predicted"/>
<feature type="transmembrane region" description="Helical" evidence="1">
    <location>
        <begin position="126"/>
        <end position="144"/>
    </location>
</feature>
<dbReference type="InterPro" id="IPR026841">
    <property type="entry name" value="Aur1/Ipt1"/>
</dbReference>
<feature type="transmembrane region" description="Helical" evidence="1">
    <location>
        <begin position="48"/>
        <end position="69"/>
    </location>
</feature>
<dbReference type="AlphaFoldDB" id="A7GX04"/>
<dbReference type="RefSeq" id="WP_011991940.1">
    <property type="nucleotide sequence ID" value="NC_009715.2"/>
</dbReference>
<feature type="transmembrane region" description="Helical" evidence="1">
    <location>
        <begin position="7"/>
        <end position="28"/>
    </location>
</feature>
<dbReference type="GO" id="GO:0016020">
    <property type="term" value="C:membrane"/>
    <property type="evidence" value="ECO:0007669"/>
    <property type="project" value="UniProtKB-SubCell"/>
</dbReference>
<feature type="transmembrane region" description="Helical" evidence="1">
    <location>
        <begin position="238"/>
        <end position="261"/>
    </location>
</feature>
<evidence type="ECO:0000313" key="3">
    <source>
        <dbReference type="EMBL" id="EAU00950.1"/>
    </source>
</evidence>
<evidence type="ECO:0000256" key="1">
    <source>
        <dbReference type="SAM" id="Phobius"/>
    </source>
</evidence>